<reference evidence="2 3" key="1">
    <citation type="submission" date="2019-03" db="EMBL/GenBank/DDBJ databases">
        <title>Genomic Encyclopedia of Archaeal and Bacterial Type Strains, Phase II (KMG-II): from individual species to whole genera.</title>
        <authorList>
            <person name="Goeker M."/>
        </authorList>
    </citation>
    <scope>NUCLEOTIDE SEQUENCE [LARGE SCALE GENOMIC DNA]</scope>
    <source>
        <strain evidence="2 3">DSM 27697</strain>
    </source>
</reference>
<evidence type="ECO:0000313" key="2">
    <source>
        <dbReference type="EMBL" id="TCK09350.1"/>
    </source>
</evidence>
<protein>
    <submittedName>
        <fullName evidence="2">Metal dependent phosphohydrolase</fullName>
    </submittedName>
</protein>
<dbReference type="Pfam" id="PF13487">
    <property type="entry name" value="HD_5"/>
    <property type="match status" value="1"/>
</dbReference>
<dbReference type="RefSeq" id="WP_132289507.1">
    <property type="nucleotide sequence ID" value="NZ_SMFU01000007.1"/>
</dbReference>
<dbReference type="Proteomes" id="UP000294546">
    <property type="component" value="Unassembled WGS sequence"/>
</dbReference>
<sequence>MRQVTQASLFGRVDTLSERLYQLHHDLLDHIPHIARIACALYDPDTDLLKTFINCTTEGKAINAYEYRLAASPTLSELARNRTCRVIDQISSEIAPGSAHSDWLLEQGYQSSFTMPMFSGEQLLGFIFVDSKLTSCFNAKAQRDLALFCNLIVMAIDSEFRAIKSLLATAQAAREFAHLRDFETGSHLKRMARLSRLIARAVAERHQLSDEVIEHIYLFAPLHDIGKIGIPDRILLKQGSLSDDERVIMEQHVEKGVQILHKVLGDYELEHLSDSKLMLNIVAYHHEFMDGSGYPNGLLGDEIPVEARIITAADIFDALTSARPYKAPWSPSDALEELERMARAGKLDPECVDAIRSNFDEACRIITELSD</sequence>
<dbReference type="InterPro" id="IPR029016">
    <property type="entry name" value="GAF-like_dom_sf"/>
</dbReference>
<feature type="domain" description="HD-GYP" evidence="1">
    <location>
        <begin position="162"/>
        <end position="371"/>
    </location>
</feature>
<proteinExistence type="predicted"/>
<dbReference type="SMART" id="SM00471">
    <property type="entry name" value="HDc"/>
    <property type="match status" value="1"/>
</dbReference>
<dbReference type="OrthoDB" id="9816273at2"/>
<dbReference type="GO" id="GO:0008081">
    <property type="term" value="F:phosphoric diester hydrolase activity"/>
    <property type="evidence" value="ECO:0007669"/>
    <property type="project" value="UniProtKB-ARBA"/>
</dbReference>
<dbReference type="PROSITE" id="PS51832">
    <property type="entry name" value="HD_GYP"/>
    <property type="match status" value="1"/>
</dbReference>
<dbReference type="PANTHER" id="PTHR45228:SF1">
    <property type="entry name" value="CYCLIC DI-GMP PHOSPHODIESTERASE TM_0186"/>
    <property type="match status" value="1"/>
</dbReference>
<organism evidence="2 3">
    <name type="scientific">Marinobacterium mangrovicola</name>
    <dbReference type="NCBI Taxonomy" id="1476959"/>
    <lineage>
        <taxon>Bacteria</taxon>
        <taxon>Pseudomonadati</taxon>
        <taxon>Pseudomonadota</taxon>
        <taxon>Gammaproteobacteria</taxon>
        <taxon>Oceanospirillales</taxon>
        <taxon>Oceanospirillaceae</taxon>
        <taxon>Marinobacterium</taxon>
    </lineage>
</organism>
<evidence type="ECO:0000313" key="3">
    <source>
        <dbReference type="Proteomes" id="UP000294546"/>
    </source>
</evidence>
<comment type="caution">
    <text evidence="2">The sequence shown here is derived from an EMBL/GenBank/DDBJ whole genome shotgun (WGS) entry which is preliminary data.</text>
</comment>
<dbReference type="Gene3D" id="3.30.450.40">
    <property type="match status" value="1"/>
</dbReference>
<dbReference type="InterPro" id="IPR037522">
    <property type="entry name" value="HD_GYP_dom"/>
</dbReference>
<dbReference type="SUPFAM" id="SSF55781">
    <property type="entry name" value="GAF domain-like"/>
    <property type="match status" value="1"/>
</dbReference>
<dbReference type="InterPro" id="IPR052020">
    <property type="entry name" value="Cyclic_di-GMP/3'3'-cGAMP_PDE"/>
</dbReference>
<dbReference type="Gene3D" id="1.10.3210.10">
    <property type="entry name" value="Hypothetical protein af1432"/>
    <property type="match status" value="1"/>
</dbReference>
<evidence type="ECO:0000259" key="1">
    <source>
        <dbReference type="PROSITE" id="PS51832"/>
    </source>
</evidence>
<dbReference type="PANTHER" id="PTHR45228">
    <property type="entry name" value="CYCLIC DI-GMP PHOSPHODIESTERASE TM_0186-RELATED"/>
    <property type="match status" value="1"/>
</dbReference>
<dbReference type="CDD" id="cd00077">
    <property type="entry name" value="HDc"/>
    <property type="match status" value="1"/>
</dbReference>
<keyword evidence="2" id="KW-0378">Hydrolase</keyword>
<keyword evidence="3" id="KW-1185">Reference proteome</keyword>
<dbReference type="SUPFAM" id="SSF109604">
    <property type="entry name" value="HD-domain/PDEase-like"/>
    <property type="match status" value="1"/>
</dbReference>
<gene>
    <name evidence="2" type="ORF">CLV83_1456</name>
</gene>
<name>A0A4R1GPS9_9GAMM</name>
<dbReference type="EMBL" id="SMFU01000007">
    <property type="protein sequence ID" value="TCK09350.1"/>
    <property type="molecule type" value="Genomic_DNA"/>
</dbReference>
<dbReference type="InterPro" id="IPR003607">
    <property type="entry name" value="HD/PDEase_dom"/>
</dbReference>
<accession>A0A4R1GPS9</accession>
<dbReference type="AlphaFoldDB" id="A0A4R1GPS9"/>